<name>A0A9X2QFB8_9BACT</name>
<sequence>MNDKDLAPEIEKALNRASDAELYELARRLAKNDRFRKVLARKLAGELSTR</sequence>
<gene>
    <name evidence="1" type="ORF">GGP61_003770</name>
</gene>
<comment type="caution">
    <text evidence="1">The sequence shown here is derived from an EMBL/GenBank/DDBJ whole genome shotgun (WGS) entry which is preliminary data.</text>
</comment>
<protein>
    <submittedName>
        <fullName evidence="1">Uncharacterized protein</fullName>
    </submittedName>
</protein>
<reference evidence="1" key="1">
    <citation type="submission" date="2022-08" db="EMBL/GenBank/DDBJ databases">
        <title>Genomic Encyclopedia of Type Strains, Phase V (KMG-V): Genome sequencing to study the core and pangenomes of soil and plant-associated prokaryotes.</title>
        <authorList>
            <person name="Whitman W."/>
        </authorList>
    </citation>
    <scope>NUCLEOTIDE SEQUENCE</scope>
    <source>
        <strain evidence="1">SP3049</strain>
    </source>
</reference>
<dbReference type="Proteomes" id="UP001155057">
    <property type="component" value="Unassembled WGS sequence"/>
</dbReference>
<dbReference type="AlphaFoldDB" id="A0A9X2QFB8"/>
<dbReference type="RefSeq" id="WP_183959506.1">
    <property type="nucleotide sequence ID" value="NZ_JACIFB010000030.1"/>
</dbReference>
<dbReference type="EMBL" id="JANUAE010000028">
    <property type="protein sequence ID" value="MCS3712132.1"/>
    <property type="molecule type" value="Genomic_DNA"/>
</dbReference>
<evidence type="ECO:0000313" key="1">
    <source>
        <dbReference type="EMBL" id="MCS3712132.1"/>
    </source>
</evidence>
<proteinExistence type="predicted"/>
<evidence type="ECO:0000313" key="2">
    <source>
        <dbReference type="Proteomes" id="UP001155057"/>
    </source>
</evidence>
<accession>A0A9X2QFB8</accession>
<organism evidence="1 2">
    <name type="scientific">Salinibacter ruber</name>
    <dbReference type="NCBI Taxonomy" id="146919"/>
    <lineage>
        <taxon>Bacteria</taxon>
        <taxon>Pseudomonadati</taxon>
        <taxon>Rhodothermota</taxon>
        <taxon>Rhodothermia</taxon>
        <taxon>Rhodothermales</taxon>
        <taxon>Salinibacteraceae</taxon>
        <taxon>Salinibacter</taxon>
    </lineage>
</organism>